<accession>A0A1I0WUE4</accession>
<protein>
    <recommendedName>
        <fullName evidence="3">DUF3795 domain-containing protein</fullName>
    </recommendedName>
</protein>
<dbReference type="AlphaFoldDB" id="A0A1I0WUE4"/>
<sequence>MNNNDIIDLISKCGFYCGSCPDYIQGNCTGCRTAHRKGDCYTFDCVDTQHIDFCGLCINFPCKEIMTRDKATVLDSRWLQWKANKKTLQNKQ</sequence>
<name>A0A1I0WUE4_9CLOT</name>
<organism evidence="1 2">
    <name type="scientific">Clostridium frigidicarnis</name>
    <dbReference type="NCBI Taxonomy" id="84698"/>
    <lineage>
        <taxon>Bacteria</taxon>
        <taxon>Bacillati</taxon>
        <taxon>Bacillota</taxon>
        <taxon>Clostridia</taxon>
        <taxon>Eubacteriales</taxon>
        <taxon>Clostridiaceae</taxon>
        <taxon>Clostridium</taxon>
    </lineage>
</organism>
<gene>
    <name evidence="1" type="ORF">SAMN04488528_100635</name>
</gene>
<dbReference type="OrthoDB" id="9803966at2"/>
<keyword evidence="2" id="KW-1185">Reference proteome</keyword>
<dbReference type="Pfam" id="PF12675">
    <property type="entry name" value="DUF3795"/>
    <property type="match status" value="1"/>
</dbReference>
<reference evidence="1 2" key="1">
    <citation type="submission" date="2016-10" db="EMBL/GenBank/DDBJ databases">
        <authorList>
            <person name="de Groot N.N."/>
        </authorList>
    </citation>
    <scope>NUCLEOTIDE SEQUENCE [LARGE SCALE GENOMIC DNA]</scope>
    <source>
        <strain evidence="1 2">DSM 12271</strain>
    </source>
</reference>
<evidence type="ECO:0000313" key="2">
    <source>
        <dbReference type="Proteomes" id="UP000198619"/>
    </source>
</evidence>
<dbReference type="Proteomes" id="UP000198619">
    <property type="component" value="Unassembled WGS sequence"/>
</dbReference>
<dbReference type="InterPro" id="IPR024227">
    <property type="entry name" value="DUF3795"/>
</dbReference>
<evidence type="ECO:0000313" key="1">
    <source>
        <dbReference type="EMBL" id="SFA91770.1"/>
    </source>
</evidence>
<dbReference type="RefSeq" id="WP_090039411.1">
    <property type="nucleotide sequence ID" value="NZ_FOKI01000006.1"/>
</dbReference>
<evidence type="ECO:0008006" key="3">
    <source>
        <dbReference type="Google" id="ProtNLM"/>
    </source>
</evidence>
<dbReference type="EMBL" id="FOKI01000006">
    <property type="protein sequence ID" value="SFA91770.1"/>
    <property type="molecule type" value="Genomic_DNA"/>
</dbReference>
<proteinExistence type="predicted"/>
<dbReference type="STRING" id="84698.SAMN04488528_100635"/>